<keyword evidence="3" id="KW-1185">Reference proteome</keyword>
<protein>
    <recommendedName>
        <fullName evidence="4">Lipoprotein</fullName>
    </recommendedName>
</protein>
<sequence>MFRTLLMLCVCIVLTACSGTPSDTLIEESVAQQKTVSNMIRVVSAEKLNGWKDQEFYVADVRYELEFLTDYKTFSESLKDETPDSLVGSFFSGFGLLALSMQYGKFEKGQKVTERAEFRFRDTENGWQLAD</sequence>
<accession>A0A1N7J5J3</accession>
<feature type="signal peptide" evidence="1">
    <location>
        <begin position="1"/>
        <end position="18"/>
    </location>
</feature>
<dbReference type="RefSeq" id="WP_139325711.1">
    <property type="nucleotide sequence ID" value="NZ_FTOH01000001.1"/>
</dbReference>
<dbReference type="STRING" id="484498.SAMN05421686_101379"/>
<feature type="chain" id="PRO_5012546232" description="Lipoprotein" evidence="1">
    <location>
        <begin position="19"/>
        <end position="131"/>
    </location>
</feature>
<evidence type="ECO:0008006" key="4">
    <source>
        <dbReference type="Google" id="ProtNLM"/>
    </source>
</evidence>
<proteinExistence type="predicted"/>
<evidence type="ECO:0000313" key="3">
    <source>
        <dbReference type="Proteomes" id="UP000185639"/>
    </source>
</evidence>
<name>A0A1N7J5J3_9GAMM</name>
<evidence type="ECO:0000256" key="1">
    <source>
        <dbReference type="SAM" id="SignalP"/>
    </source>
</evidence>
<dbReference type="EMBL" id="FTOH01000001">
    <property type="protein sequence ID" value="SIS44569.1"/>
    <property type="molecule type" value="Genomic_DNA"/>
</dbReference>
<keyword evidence="1" id="KW-0732">Signal</keyword>
<gene>
    <name evidence="2" type="ORF">SAMN05421686_101379</name>
</gene>
<dbReference type="AlphaFoldDB" id="A0A1N7J5J3"/>
<dbReference type="OrthoDB" id="5769674at2"/>
<evidence type="ECO:0000313" key="2">
    <source>
        <dbReference type="EMBL" id="SIS44569.1"/>
    </source>
</evidence>
<organism evidence="2 3">
    <name type="scientific">Thalassolituus maritimus</name>
    <dbReference type="NCBI Taxonomy" id="484498"/>
    <lineage>
        <taxon>Bacteria</taxon>
        <taxon>Pseudomonadati</taxon>
        <taxon>Pseudomonadota</taxon>
        <taxon>Gammaproteobacteria</taxon>
        <taxon>Oceanospirillales</taxon>
        <taxon>Oceanospirillaceae</taxon>
        <taxon>Thalassolituus</taxon>
    </lineage>
</organism>
<reference evidence="3" key="1">
    <citation type="submission" date="2017-01" db="EMBL/GenBank/DDBJ databases">
        <authorList>
            <person name="Varghese N."/>
            <person name="Submissions S."/>
        </authorList>
    </citation>
    <scope>NUCLEOTIDE SEQUENCE [LARGE SCALE GENOMIC DNA]</scope>
    <source>
        <strain evidence="3">DSM 24913</strain>
    </source>
</reference>
<dbReference type="Proteomes" id="UP000185639">
    <property type="component" value="Unassembled WGS sequence"/>
</dbReference>
<dbReference type="PROSITE" id="PS51257">
    <property type="entry name" value="PROKAR_LIPOPROTEIN"/>
    <property type="match status" value="1"/>
</dbReference>